<dbReference type="OrthoDB" id="1689420at2759"/>
<keyword evidence="3" id="KW-1185">Reference proteome</keyword>
<evidence type="ECO:0000313" key="3">
    <source>
        <dbReference type="Proteomes" id="UP000257109"/>
    </source>
</evidence>
<feature type="domain" description="Retrotransposon gag" evidence="1">
    <location>
        <begin position="1"/>
        <end position="65"/>
    </location>
</feature>
<feature type="non-terminal residue" evidence="2">
    <location>
        <position position="1"/>
    </location>
</feature>
<proteinExistence type="predicted"/>
<dbReference type="AlphaFoldDB" id="A0A371GID4"/>
<dbReference type="PANTHER" id="PTHR33223:SF3">
    <property type="match status" value="1"/>
</dbReference>
<reference evidence="2" key="1">
    <citation type="submission" date="2018-05" db="EMBL/GenBank/DDBJ databases">
        <title>Draft genome of Mucuna pruriens seed.</title>
        <authorList>
            <person name="Nnadi N.E."/>
            <person name="Vos R."/>
            <person name="Hasami M.H."/>
            <person name="Devisetty U.K."/>
            <person name="Aguiy J.C."/>
        </authorList>
    </citation>
    <scope>NUCLEOTIDE SEQUENCE [LARGE SCALE GENOMIC DNA]</scope>
    <source>
        <strain evidence="2">JCA_2017</strain>
    </source>
</reference>
<sequence length="256" mass="29513">MKRMFLEKFFPASRTMTIRKEICGIKQHSRETLHEYWEGFNKLCTTYPHHQISEKLLIQYIYTGLMMMDRSMIDSISGRVLMDKTPTTTRHLISNMASNTQQFKTRGVVKSRVVNEVGVIDNLRLENQLAKLTSLVRQLVVEQHQPSASVRVYGICTSVELPTNASPIVQENKSDNAEIVGSIGGYQYGSSTERVRVKGNIRPRDSDPHKVCLNTRVGISSQFQNTKYHRFDNNNNNNNKNSRFRSRTIHFRWKSG</sequence>
<dbReference type="PANTHER" id="PTHR33223">
    <property type="entry name" value="CCHC-TYPE DOMAIN-CONTAINING PROTEIN"/>
    <property type="match status" value="1"/>
</dbReference>
<dbReference type="Pfam" id="PF03732">
    <property type="entry name" value="Retrotrans_gag"/>
    <property type="match status" value="1"/>
</dbReference>
<evidence type="ECO:0000313" key="2">
    <source>
        <dbReference type="EMBL" id="RDX90311.1"/>
    </source>
</evidence>
<dbReference type="Proteomes" id="UP000257109">
    <property type="component" value="Unassembled WGS sequence"/>
</dbReference>
<protein>
    <recommendedName>
        <fullName evidence="1">Retrotransposon gag domain-containing protein</fullName>
    </recommendedName>
</protein>
<name>A0A371GID4_MUCPR</name>
<accession>A0A371GID4</accession>
<evidence type="ECO:0000259" key="1">
    <source>
        <dbReference type="Pfam" id="PF03732"/>
    </source>
</evidence>
<gene>
    <name evidence="2" type="ORF">CR513_27841</name>
</gene>
<dbReference type="InterPro" id="IPR005162">
    <property type="entry name" value="Retrotrans_gag_dom"/>
</dbReference>
<dbReference type="EMBL" id="QJKJ01005435">
    <property type="protein sequence ID" value="RDX90311.1"/>
    <property type="molecule type" value="Genomic_DNA"/>
</dbReference>
<organism evidence="2 3">
    <name type="scientific">Mucuna pruriens</name>
    <name type="common">Velvet bean</name>
    <name type="synonym">Dolichos pruriens</name>
    <dbReference type="NCBI Taxonomy" id="157652"/>
    <lineage>
        <taxon>Eukaryota</taxon>
        <taxon>Viridiplantae</taxon>
        <taxon>Streptophyta</taxon>
        <taxon>Embryophyta</taxon>
        <taxon>Tracheophyta</taxon>
        <taxon>Spermatophyta</taxon>
        <taxon>Magnoliopsida</taxon>
        <taxon>eudicotyledons</taxon>
        <taxon>Gunneridae</taxon>
        <taxon>Pentapetalae</taxon>
        <taxon>rosids</taxon>
        <taxon>fabids</taxon>
        <taxon>Fabales</taxon>
        <taxon>Fabaceae</taxon>
        <taxon>Papilionoideae</taxon>
        <taxon>50 kb inversion clade</taxon>
        <taxon>NPAAA clade</taxon>
        <taxon>indigoferoid/millettioid clade</taxon>
        <taxon>Phaseoleae</taxon>
        <taxon>Mucuna</taxon>
    </lineage>
</organism>
<comment type="caution">
    <text evidence="2">The sequence shown here is derived from an EMBL/GenBank/DDBJ whole genome shotgun (WGS) entry which is preliminary data.</text>
</comment>